<keyword evidence="3" id="KW-0378">Hydrolase</keyword>
<keyword evidence="1" id="KW-0812">Transmembrane</keyword>
<dbReference type="PANTHER" id="PTHR36435">
    <property type="entry name" value="SLR1288 PROTEIN"/>
    <property type="match status" value="1"/>
</dbReference>
<dbReference type="GO" id="GO:0004175">
    <property type="term" value="F:endopeptidase activity"/>
    <property type="evidence" value="ECO:0007669"/>
    <property type="project" value="UniProtKB-ARBA"/>
</dbReference>
<feature type="transmembrane region" description="Helical" evidence="1">
    <location>
        <begin position="63"/>
        <end position="84"/>
    </location>
</feature>
<evidence type="ECO:0000313" key="3">
    <source>
        <dbReference type="EMBL" id="PWW82335.1"/>
    </source>
</evidence>
<sequence length="310" mass="35037">MNDIYHSLKKKNLVFYWTSLVLLVVLVLYPLLGGILMSFVLSATGAEVDWSRFERQDLASIRMVQVVGQILLLGLPVLFLVGLQTGEKKLFSKKNLEFLGYGHRVSGAAVLLAVTGVLLLQPFIFILIESTGYFLSYMGEFGESILDNQERLQWFLMFLAGADSFSEFLTVVFVVAVIPALCEEMFFRGYIQKNYMYSLSPAGGILLTGLVFGLFHMSPANLLPLTVMGWFIGYVYYKTQSLVVPIVVHFCNNFLSLVILQLQQENPDVSGESFIMDETIGWVILFVTLSLLLFTLVMRSFNRLFTVVRY</sequence>
<dbReference type="Proteomes" id="UP000246278">
    <property type="component" value="Unassembled WGS sequence"/>
</dbReference>
<protein>
    <submittedName>
        <fullName evidence="3">CPBP family intramembrane metalloprotease domain-containing protein</fullName>
    </submittedName>
</protein>
<reference evidence="4" key="1">
    <citation type="submission" date="2017-10" db="EMBL/GenBank/DDBJ databases">
        <authorList>
            <person name="Gaisin V.A."/>
            <person name="Rysina M.S."/>
            <person name="Grouzdev D.S."/>
        </authorList>
    </citation>
    <scope>NUCLEOTIDE SEQUENCE [LARGE SCALE GENOMIC DNA]</scope>
    <source>
        <strain evidence="4">V1</strain>
    </source>
</reference>
<dbReference type="OrthoDB" id="1523022at2"/>
<feature type="transmembrane region" description="Helical" evidence="1">
    <location>
        <begin position="194"/>
        <end position="215"/>
    </location>
</feature>
<feature type="transmembrane region" description="Helical" evidence="1">
    <location>
        <begin position="20"/>
        <end position="43"/>
    </location>
</feature>
<keyword evidence="4" id="KW-1185">Reference proteome</keyword>
<dbReference type="GO" id="GO:0080120">
    <property type="term" value="P:CAAX-box protein maturation"/>
    <property type="evidence" value="ECO:0007669"/>
    <property type="project" value="UniProtKB-ARBA"/>
</dbReference>
<keyword evidence="1" id="KW-1133">Transmembrane helix</keyword>
<dbReference type="Pfam" id="PF02517">
    <property type="entry name" value="Rce1-like"/>
    <property type="match status" value="1"/>
</dbReference>
<keyword evidence="3" id="KW-0482">Metalloprotease</keyword>
<comment type="caution">
    <text evidence="3">The sequence shown here is derived from an EMBL/GenBank/DDBJ whole genome shotgun (WGS) entry which is preliminary data.</text>
</comment>
<evidence type="ECO:0000259" key="2">
    <source>
        <dbReference type="Pfam" id="PF02517"/>
    </source>
</evidence>
<feature type="transmembrane region" description="Helical" evidence="1">
    <location>
        <begin position="154"/>
        <end position="182"/>
    </location>
</feature>
<feature type="transmembrane region" description="Helical" evidence="1">
    <location>
        <begin position="221"/>
        <end position="237"/>
    </location>
</feature>
<feature type="domain" description="CAAX prenyl protease 2/Lysostaphin resistance protein A-like" evidence="2">
    <location>
        <begin position="167"/>
        <end position="255"/>
    </location>
</feature>
<proteinExistence type="predicted"/>
<accession>A0A317T6W6</accession>
<dbReference type="InterPro" id="IPR052710">
    <property type="entry name" value="CAAX_protease"/>
</dbReference>
<feature type="transmembrane region" description="Helical" evidence="1">
    <location>
        <begin position="280"/>
        <end position="301"/>
    </location>
</feature>
<keyword evidence="1" id="KW-0472">Membrane</keyword>
<dbReference type="GO" id="GO:0006508">
    <property type="term" value="P:proteolysis"/>
    <property type="evidence" value="ECO:0007669"/>
    <property type="project" value="UniProtKB-KW"/>
</dbReference>
<feature type="transmembrane region" description="Helical" evidence="1">
    <location>
        <begin position="242"/>
        <end position="260"/>
    </location>
</feature>
<organism evidence="3 4">
    <name type="scientific">Prosthecochloris marina</name>
    <dbReference type="NCBI Taxonomy" id="2017681"/>
    <lineage>
        <taxon>Bacteria</taxon>
        <taxon>Pseudomonadati</taxon>
        <taxon>Chlorobiota</taxon>
        <taxon>Chlorobiia</taxon>
        <taxon>Chlorobiales</taxon>
        <taxon>Chlorobiaceae</taxon>
        <taxon>Prosthecochloris</taxon>
    </lineage>
</organism>
<feature type="transmembrane region" description="Helical" evidence="1">
    <location>
        <begin position="105"/>
        <end position="128"/>
    </location>
</feature>
<dbReference type="PANTHER" id="PTHR36435:SF1">
    <property type="entry name" value="CAAX AMINO TERMINAL PROTEASE FAMILY PROTEIN"/>
    <property type="match status" value="1"/>
</dbReference>
<dbReference type="AlphaFoldDB" id="A0A317T6W6"/>
<evidence type="ECO:0000256" key="1">
    <source>
        <dbReference type="SAM" id="Phobius"/>
    </source>
</evidence>
<dbReference type="GO" id="GO:0008237">
    <property type="term" value="F:metallopeptidase activity"/>
    <property type="evidence" value="ECO:0007669"/>
    <property type="project" value="UniProtKB-KW"/>
</dbReference>
<dbReference type="EMBL" id="PDNZ01000003">
    <property type="protein sequence ID" value="PWW82335.1"/>
    <property type="molecule type" value="Genomic_DNA"/>
</dbReference>
<gene>
    <name evidence="3" type="ORF">CR164_04845</name>
</gene>
<dbReference type="InterPro" id="IPR003675">
    <property type="entry name" value="Rce1/LyrA-like_dom"/>
</dbReference>
<evidence type="ECO:0000313" key="4">
    <source>
        <dbReference type="Proteomes" id="UP000246278"/>
    </source>
</evidence>
<dbReference type="RefSeq" id="WP_110022808.1">
    <property type="nucleotide sequence ID" value="NZ_PDNZ01000003.1"/>
</dbReference>
<keyword evidence="3" id="KW-0645">Protease</keyword>
<name>A0A317T6W6_9CHLB</name>